<evidence type="ECO:0000313" key="1">
    <source>
        <dbReference type="EMBL" id="KAJ7026440.1"/>
    </source>
</evidence>
<accession>A0AAD6SHX8</accession>
<proteinExistence type="predicted"/>
<sequence length="102" mass="11623">LKLRGIIYVGHGHFTCQIVSNNRAIWFNDGIATGRQCILEGNINNLADMNGLSTCRGGSGSQRYTRWRVQLDRRKINIRSDPLTYSDYNVVHSFSYARHSGY</sequence>
<evidence type="ECO:0000313" key="2">
    <source>
        <dbReference type="Proteomes" id="UP001218188"/>
    </source>
</evidence>
<name>A0AAD6SHX8_9AGAR</name>
<reference evidence="1" key="1">
    <citation type="submission" date="2023-03" db="EMBL/GenBank/DDBJ databases">
        <title>Massive genome expansion in bonnet fungi (Mycena s.s.) driven by repeated elements and novel gene families across ecological guilds.</title>
        <authorList>
            <consortium name="Lawrence Berkeley National Laboratory"/>
            <person name="Harder C.B."/>
            <person name="Miyauchi S."/>
            <person name="Viragh M."/>
            <person name="Kuo A."/>
            <person name="Thoen E."/>
            <person name="Andreopoulos B."/>
            <person name="Lu D."/>
            <person name="Skrede I."/>
            <person name="Drula E."/>
            <person name="Henrissat B."/>
            <person name="Morin E."/>
            <person name="Kohler A."/>
            <person name="Barry K."/>
            <person name="LaButti K."/>
            <person name="Morin E."/>
            <person name="Salamov A."/>
            <person name="Lipzen A."/>
            <person name="Mereny Z."/>
            <person name="Hegedus B."/>
            <person name="Baldrian P."/>
            <person name="Stursova M."/>
            <person name="Weitz H."/>
            <person name="Taylor A."/>
            <person name="Grigoriev I.V."/>
            <person name="Nagy L.G."/>
            <person name="Martin F."/>
            <person name="Kauserud H."/>
        </authorList>
    </citation>
    <scope>NUCLEOTIDE SEQUENCE</scope>
    <source>
        <strain evidence="1">CBHHK200</strain>
    </source>
</reference>
<comment type="caution">
    <text evidence="1">The sequence shown here is derived from an EMBL/GenBank/DDBJ whole genome shotgun (WGS) entry which is preliminary data.</text>
</comment>
<dbReference type="Proteomes" id="UP001218188">
    <property type="component" value="Unassembled WGS sequence"/>
</dbReference>
<organism evidence="1 2">
    <name type="scientific">Mycena alexandri</name>
    <dbReference type="NCBI Taxonomy" id="1745969"/>
    <lineage>
        <taxon>Eukaryota</taxon>
        <taxon>Fungi</taxon>
        <taxon>Dikarya</taxon>
        <taxon>Basidiomycota</taxon>
        <taxon>Agaricomycotina</taxon>
        <taxon>Agaricomycetes</taxon>
        <taxon>Agaricomycetidae</taxon>
        <taxon>Agaricales</taxon>
        <taxon>Marasmiineae</taxon>
        <taxon>Mycenaceae</taxon>
        <taxon>Mycena</taxon>
    </lineage>
</organism>
<protein>
    <submittedName>
        <fullName evidence="1">Uncharacterized protein</fullName>
    </submittedName>
</protein>
<dbReference type="EMBL" id="JARJCM010000138">
    <property type="protein sequence ID" value="KAJ7026440.1"/>
    <property type="molecule type" value="Genomic_DNA"/>
</dbReference>
<dbReference type="AlphaFoldDB" id="A0AAD6SHX8"/>
<feature type="non-terminal residue" evidence="1">
    <location>
        <position position="1"/>
    </location>
</feature>
<gene>
    <name evidence="1" type="ORF">C8F04DRAFT_966383</name>
</gene>
<keyword evidence="2" id="KW-1185">Reference proteome</keyword>